<organism evidence="2 3">
    <name type="scientific">Aureobasidium uvarum</name>
    <dbReference type="NCBI Taxonomy" id="2773716"/>
    <lineage>
        <taxon>Eukaryota</taxon>
        <taxon>Fungi</taxon>
        <taxon>Dikarya</taxon>
        <taxon>Ascomycota</taxon>
        <taxon>Pezizomycotina</taxon>
        <taxon>Dothideomycetes</taxon>
        <taxon>Dothideomycetidae</taxon>
        <taxon>Dothideales</taxon>
        <taxon>Saccotheciaceae</taxon>
        <taxon>Aureobasidium</taxon>
    </lineage>
</organism>
<feature type="chain" id="PRO_5040497544" evidence="1">
    <location>
        <begin position="24"/>
        <end position="144"/>
    </location>
</feature>
<accession>A0A9N8KNV8</accession>
<gene>
    <name evidence="2" type="ORF">AWRI4620_LOCUS9833</name>
</gene>
<name>A0A9N8KNV8_9PEZI</name>
<dbReference type="OrthoDB" id="4161406at2759"/>
<sequence length="144" mass="14549">MRTSISIAACAIGLASLVQYCPAPPLAAIIGVTTGELLTAGTTLAGSAITAGAAAGSRRDIPAGVSQESIDQCVSSLAGVQVNFVPQSDGLLVENMPAPCMNLATVITGDYNAGNPIPMSSSSILFRGLTQDQLQQIQDTLDGN</sequence>
<comment type="caution">
    <text evidence="2">The sequence shown here is derived from an EMBL/GenBank/DDBJ whole genome shotgun (WGS) entry which is preliminary data.</text>
</comment>
<dbReference type="EMBL" id="CAINUL010000019">
    <property type="protein sequence ID" value="CAD0115578.1"/>
    <property type="molecule type" value="Genomic_DNA"/>
</dbReference>
<dbReference type="Proteomes" id="UP000745764">
    <property type="component" value="Unassembled WGS sequence"/>
</dbReference>
<proteinExistence type="predicted"/>
<feature type="signal peptide" evidence="1">
    <location>
        <begin position="1"/>
        <end position="23"/>
    </location>
</feature>
<dbReference type="AlphaFoldDB" id="A0A9N8KNV8"/>
<protein>
    <submittedName>
        <fullName evidence="2">Uncharacterized protein</fullName>
    </submittedName>
</protein>
<keyword evidence="3" id="KW-1185">Reference proteome</keyword>
<keyword evidence="1" id="KW-0732">Signal</keyword>
<evidence type="ECO:0000313" key="3">
    <source>
        <dbReference type="Proteomes" id="UP000745764"/>
    </source>
</evidence>
<reference evidence="2" key="1">
    <citation type="submission" date="2020-06" db="EMBL/GenBank/DDBJ databases">
        <authorList>
            <person name="Onetto C."/>
        </authorList>
    </citation>
    <scope>NUCLEOTIDE SEQUENCE</scope>
</reference>
<evidence type="ECO:0000313" key="2">
    <source>
        <dbReference type="EMBL" id="CAD0115578.1"/>
    </source>
</evidence>
<evidence type="ECO:0000256" key="1">
    <source>
        <dbReference type="SAM" id="SignalP"/>
    </source>
</evidence>